<proteinExistence type="predicted"/>
<name>X1PCU6_9ZZZZ</name>
<dbReference type="AlphaFoldDB" id="X1PCU6"/>
<comment type="caution">
    <text evidence="1">The sequence shown here is derived from an EMBL/GenBank/DDBJ whole genome shotgun (WGS) entry which is preliminary data.</text>
</comment>
<protein>
    <recommendedName>
        <fullName evidence="2">Glycosyltransferase subfamily 4-like N-terminal domain-containing protein</fullName>
    </recommendedName>
</protein>
<accession>X1PCU6</accession>
<sequence length="120" mass="13722">MKKRKILYLINSFNIGGAEKVMAKIVPNLDKEKYNIIVVALKMGSGQIISGIEKRGIEIINLGARNKFDFRVAIKLYKLLKKKEINILWCSLFHAALLGRVIGKLTKTPIIINWEHNENF</sequence>
<feature type="non-terminal residue" evidence="1">
    <location>
        <position position="120"/>
    </location>
</feature>
<organism evidence="1">
    <name type="scientific">marine sediment metagenome</name>
    <dbReference type="NCBI Taxonomy" id="412755"/>
    <lineage>
        <taxon>unclassified sequences</taxon>
        <taxon>metagenomes</taxon>
        <taxon>ecological metagenomes</taxon>
    </lineage>
</organism>
<evidence type="ECO:0000313" key="1">
    <source>
        <dbReference type="EMBL" id="GAI40291.1"/>
    </source>
</evidence>
<dbReference type="Gene3D" id="3.40.50.2000">
    <property type="entry name" value="Glycogen Phosphorylase B"/>
    <property type="match status" value="1"/>
</dbReference>
<gene>
    <name evidence="1" type="ORF">S06H3_46358</name>
</gene>
<evidence type="ECO:0008006" key="2">
    <source>
        <dbReference type="Google" id="ProtNLM"/>
    </source>
</evidence>
<dbReference type="EMBL" id="BARV01029028">
    <property type="protein sequence ID" value="GAI40291.1"/>
    <property type="molecule type" value="Genomic_DNA"/>
</dbReference>
<reference evidence="1" key="1">
    <citation type="journal article" date="2014" name="Front. Microbiol.">
        <title>High frequency of phylogenetically diverse reductive dehalogenase-homologous genes in deep subseafloor sedimentary metagenomes.</title>
        <authorList>
            <person name="Kawai M."/>
            <person name="Futagami T."/>
            <person name="Toyoda A."/>
            <person name="Takaki Y."/>
            <person name="Nishi S."/>
            <person name="Hori S."/>
            <person name="Arai W."/>
            <person name="Tsubouchi T."/>
            <person name="Morono Y."/>
            <person name="Uchiyama I."/>
            <person name="Ito T."/>
            <person name="Fujiyama A."/>
            <person name="Inagaki F."/>
            <person name="Takami H."/>
        </authorList>
    </citation>
    <scope>NUCLEOTIDE SEQUENCE</scope>
    <source>
        <strain evidence="1">Expedition CK06-06</strain>
    </source>
</reference>
<dbReference type="SUPFAM" id="SSF53756">
    <property type="entry name" value="UDP-Glycosyltransferase/glycogen phosphorylase"/>
    <property type="match status" value="1"/>
</dbReference>